<keyword evidence="4" id="KW-0808">Transferase</keyword>
<evidence type="ECO:0000256" key="2">
    <source>
        <dbReference type="ARBA" id="ARBA00004922"/>
    </source>
</evidence>
<dbReference type="GO" id="GO:0046354">
    <property type="term" value="P:mannan biosynthetic process"/>
    <property type="evidence" value="ECO:0007669"/>
    <property type="project" value="TreeGrafter"/>
</dbReference>
<dbReference type="InterPro" id="IPR029044">
    <property type="entry name" value="Nucleotide-diphossugar_trans"/>
</dbReference>
<keyword evidence="8" id="KW-0333">Golgi apparatus</keyword>
<keyword evidence="12" id="KW-1185">Reference proteome</keyword>
<comment type="pathway">
    <text evidence="2">Protein modification; protein glycosylation.</text>
</comment>
<dbReference type="PANTHER" id="PTHR31646:SF1">
    <property type="entry name" value="ALPHA-1,2-MANNOSYLTRANSFERASE MNN2"/>
    <property type="match status" value="1"/>
</dbReference>
<dbReference type="Proteomes" id="UP001162087">
    <property type="component" value="Chromosome 2"/>
</dbReference>
<evidence type="ECO:0000256" key="3">
    <source>
        <dbReference type="ARBA" id="ARBA00009105"/>
    </source>
</evidence>
<accession>A0AA35JD03</accession>
<proteinExistence type="inferred from homology"/>
<dbReference type="Pfam" id="PF11051">
    <property type="entry name" value="Mannosyl_trans3"/>
    <property type="match status" value="1"/>
</dbReference>
<evidence type="ECO:0000313" key="11">
    <source>
        <dbReference type="EMBL" id="CAI4055203.1"/>
    </source>
</evidence>
<dbReference type="GO" id="GO:0000026">
    <property type="term" value="F:alpha-1,2-mannosyltransferase activity"/>
    <property type="evidence" value="ECO:0007669"/>
    <property type="project" value="TreeGrafter"/>
</dbReference>
<keyword evidence="6" id="KW-0735">Signal-anchor</keyword>
<dbReference type="EMBL" id="OX365897">
    <property type="protein sequence ID" value="CAI4055203.1"/>
    <property type="molecule type" value="Genomic_DNA"/>
</dbReference>
<organism evidence="11 12">
    <name type="scientific">Saccharomyces kudriavzevii (strain ATCC MYA-4449 / AS 2.2408 / CBS 8840 / NBRC 1802 / NCYC 2889)</name>
    <name type="common">Yeast</name>
    <dbReference type="NCBI Taxonomy" id="226230"/>
    <lineage>
        <taxon>Eukaryota</taxon>
        <taxon>Fungi</taxon>
        <taxon>Dikarya</taxon>
        <taxon>Ascomycota</taxon>
        <taxon>Saccharomycotina</taxon>
        <taxon>Saccharomycetes</taxon>
        <taxon>Saccharomycetales</taxon>
        <taxon>Saccharomycetaceae</taxon>
        <taxon>Saccharomyces</taxon>
    </lineage>
</organism>
<gene>
    <name evidence="11" type="primary">SKDI02G1220</name>
    <name evidence="11" type="ORF">SKDI_02G1220</name>
</gene>
<protein>
    <recommendedName>
        <fullName evidence="13">MNN2-like protein</fullName>
    </recommendedName>
</protein>
<evidence type="ECO:0008006" key="13">
    <source>
        <dbReference type="Google" id="ProtNLM"/>
    </source>
</evidence>
<evidence type="ECO:0000256" key="4">
    <source>
        <dbReference type="ARBA" id="ARBA00022679"/>
    </source>
</evidence>
<dbReference type="FunFam" id="3.90.550.10:FF:000177">
    <property type="entry name" value="MNN5p Alpha-1,2-mannosyltransferase"/>
    <property type="match status" value="1"/>
</dbReference>
<dbReference type="AlphaFoldDB" id="A0AA35JD03"/>
<evidence type="ECO:0000256" key="8">
    <source>
        <dbReference type="ARBA" id="ARBA00023034"/>
    </source>
</evidence>
<comment type="subcellular location">
    <subcellularLocation>
        <location evidence="1">Golgi apparatus membrane</location>
        <topology evidence="1">Single-pass type II membrane protein</topology>
    </subcellularLocation>
</comment>
<keyword evidence="10" id="KW-0325">Glycoprotein</keyword>
<evidence type="ECO:0000313" key="12">
    <source>
        <dbReference type="Proteomes" id="UP001162087"/>
    </source>
</evidence>
<keyword evidence="5" id="KW-0812">Transmembrane</keyword>
<evidence type="ECO:0000256" key="5">
    <source>
        <dbReference type="ARBA" id="ARBA00022692"/>
    </source>
</evidence>
<evidence type="ECO:0000256" key="9">
    <source>
        <dbReference type="ARBA" id="ARBA00023136"/>
    </source>
</evidence>
<evidence type="ECO:0000256" key="6">
    <source>
        <dbReference type="ARBA" id="ARBA00022968"/>
    </source>
</evidence>
<dbReference type="InterPro" id="IPR022751">
    <property type="entry name" value="Alpha_mannosyltransferase"/>
</dbReference>
<dbReference type="SUPFAM" id="SSF53448">
    <property type="entry name" value="Nucleotide-diphospho-sugar transferases"/>
    <property type="match status" value="1"/>
</dbReference>
<dbReference type="Gene3D" id="3.90.550.10">
    <property type="entry name" value="Spore Coat Polysaccharide Biosynthesis Protein SpsA, Chain A"/>
    <property type="match status" value="1"/>
</dbReference>
<keyword evidence="9" id="KW-0472">Membrane</keyword>
<keyword evidence="7" id="KW-1133">Transmembrane helix</keyword>
<sequence length="596" mass="68237">MLLTKRFSKLFKLAFIALILCGLFVITNKYMDENTSVREYKSYLQDYLDSHSNKHPSTDAPVTDDSSSSKVNDNAATRKLKDFYDKVFNFLILDSPTGKSARNYGKACLLNGDIGDRPDQYEELHKLSAKQLSKCLELSPDEISRLTKSHRDYVEHIATLLLPKGTYKGSGIATVGGGKFSLMAFLIIKTLRNRGTNLPVEVLIPPGDEGESEFCNKILPKYNSKCIYVSDILPVETIKKFHFEGYQFKSLALIASSFENLLLLDADNFPIKSLDNIFNEEPYVSTGLVMWPDFWRRTTHPLYYEIAGIPVNMNKRVRNSQDDITPPAVYTKDLKNLDDVPLSDLDGTIPDVSTESGQLMINKSKQLATALLSLFYNVNGPNWYYPIFSQKAAGEGDKETFIAAANFYGEPFYQVRTRTGVEGYHENKDFHGVAMLQHDFVQDYSRYLIASKKTNDKYNTMKSSASIKFDKSYSFENYFEEFFENEDTNAKNHVDVMFIHSNLPKFDPYDLSETNFLTIDKKPARSYTALHKIQNYDIELENFKALKEYVCTNKNPFKYLDDALGEDKVKWKKMCDYITERLEFLESTHDKAIADK</sequence>
<dbReference type="PANTHER" id="PTHR31646">
    <property type="entry name" value="ALPHA-1,2-MANNOSYLTRANSFERASE MNN2"/>
    <property type="match status" value="1"/>
</dbReference>
<dbReference type="GO" id="GO:0000139">
    <property type="term" value="C:Golgi membrane"/>
    <property type="evidence" value="ECO:0007669"/>
    <property type="project" value="UniProtKB-SubCell"/>
</dbReference>
<name>A0AA35JD03_SACK1</name>
<dbReference type="RefSeq" id="XP_056086011.1">
    <property type="nucleotide sequence ID" value="XM_056228071.1"/>
</dbReference>
<reference evidence="11" key="1">
    <citation type="submission" date="2022-10" db="EMBL/GenBank/DDBJ databases">
        <authorList>
            <person name="Byrne P K."/>
        </authorList>
    </citation>
    <scope>NUCLEOTIDE SEQUENCE</scope>
    <source>
        <strain evidence="11">IFO1802</strain>
    </source>
</reference>
<evidence type="ECO:0000256" key="1">
    <source>
        <dbReference type="ARBA" id="ARBA00004323"/>
    </source>
</evidence>
<evidence type="ECO:0000256" key="7">
    <source>
        <dbReference type="ARBA" id="ARBA00022989"/>
    </source>
</evidence>
<comment type="similarity">
    <text evidence="3">Belongs to the MNN1/MNT family.</text>
</comment>
<dbReference type="GeneID" id="80922311"/>
<evidence type="ECO:0000256" key="10">
    <source>
        <dbReference type="ARBA" id="ARBA00023180"/>
    </source>
</evidence>